<protein>
    <submittedName>
        <fullName evidence="7">Uncharacterized protein</fullName>
    </submittedName>
</protein>
<dbReference type="FunFam" id="3.40.1110.10:FF:000043">
    <property type="entry name" value="Putative cadmium/zinc-transporting ATPase 3"/>
    <property type="match status" value="1"/>
</dbReference>
<dbReference type="EMBL" id="JAYMYS010000001">
    <property type="protein sequence ID" value="KAK7413011.1"/>
    <property type="molecule type" value="Genomic_DNA"/>
</dbReference>
<keyword evidence="4 6" id="KW-1133">Transmembrane helix</keyword>
<dbReference type="Gene3D" id="3.40.50.1000">
    <property type="entry name" value="HAD superfamily/HAD-like"/>
    <property type="match status" value="1"/>
</dbReference>
<dbReference type="InterPro" id="IPR051014">
    <property type="entry name" value="Cation_Transport_ATPase_IB"/>
</dbReference>
<dbReference type="GO" id="GO:0016887">
    <property type="term" value="F:ATP hydrolysis activity"/>
    <property type="evidence" value="ECO:0007669"/>
    <property type="project" value="InterPro"/>
</dbReference>
<dbReference type="InterPro" id="IPR001757">
    <property type="entry name" value="P_typ_ATPase"/>
</dbReference>
<evidence type="ECO:0000256" key="5">
    <source>
        <dbReference type="ARBA" id="ARBA00023136"/>
    </source>
</evidence>
<comment type="similarity">
    <text evidence="2">Belongs to the cation transport ATPase (P-type) (TC 3.A.3) family. Type IB subfamily.</text>
</comment>
<dbReference type="InterPro" id="IPR023214">
    <property type="entry name" value="HAD_sf"/>
</dbReference>
<evidence type="ECO:0000256" key="6">
    <source>
        <dbReference type="SAM" id="Phobius"/>
    </source>
</evidence>
<evidence type="ECO:0000313" key="7">
    <source>
        <dbReference type="EMBL" id="KAK7413011.1"/>
    </source>
</evidence>
<gene>
    <name evidence="7" type="ORF">VNO78_04827</name>
</gene>
<dbReference type="PROSITE" id="PS01229">
    <property type="entry name" value="COF_2"/>
    <property type="match status" value="1"/>
</dbReference>
<evidence type="ECO:0000256" key="4">
    <source>
        <dbReference type="ARBA" id="ARBA00022989"/>
    </source>
</evidence>
<comment type="caution">
    <text evidence="7">The sequence shown here is derived from an EMBL/GenBank/DDBJ whole genome shotgun (WGS) entry which is preliminary data.</text>
</comment>
<feature type="transmembrane region" description="Helical" evidence="6">
    <location>
        <begin position="257"/>
        <end position="281"/>
    </location>
</feature>
<name>A0AAN9XWV1_PSOTE</name>
<dbReference type="Gene3D" id="3.40.1110.10">
    <property type="entry name" value="Calcium-transporting ATPase, cytoplasmic domain N"/>
    <property type="match status" value="1"/>
</dbReference>
<keyword evidence="8" id="KW-1185">Reference proteome</keyword>
<dbReference type="SUPFAM" id="SSF56784">
    <property type="entry name" value="HAD-like"/>
    <property type="match status" value="1"/>
</dbReference>
<accession>A0AAN9XWV1</accession>
<dbReference type="PRINTS" id="PR00119">
    <property type="entry name" value="CATATPASE"/>
</dbReference>
<evidence type="ECO:0000256" key="2">
    <source>
        <dbReference type="ARBA" id="ARBA00006024"/>
    </source>
</evidence>
<dbReference type="AlphaFoldDB" id="A0AAN9XWV1"/>
<dbReference type="Proteomes" id="UP001386955">
    <property type="component" value="Unassembled WGS sequence"/>
</dbReference>
<dbReference type="PANTHER" id="PTHR48085">
    <property type="entry name" value="CADMIUM/ZINC-TRANSPORTING ATPASE HMA2-RELATED"/>
    <property type="match status" value="1"/>
</dbReference>
<dbReference type="PANTHER" id="PTHR48085:SF3">
    <property type="entry name" value="INACTIVE CADMIUM_ZINC-TRANSPORTING ATPASE HMA3"/>
    <property type="match status" value="1"/>
</dbReference>
<keyword evidence="5 6" id="KW-0472">Membrane</keyword>
<dbReference type="GO" id="GO:0022857">
    <property type="term" value="F:transmembrane transporter activity"/>
    <property type="evidence" value="ECO:0007669"/>
    <property type="project" value="TreeGrafter"/>
</dbReference>
<evidence type="ECO:0000313" key="8">
    <source>
        <dbReference type="Proteomes" id="UP001386955"/>
    </source>
</evidence>
<dbReference type="GO" id="GO:0016020">
    <property type="term" value="C:membrane"/>
    <property type="evidence" value="ECO:0007669"/>
    <property type="project" value="UniProtKB-SubCell"/>
</dbReference>
<dbReference type="GO" id="GO:0005524">
    <property type="term" value="F:ATP binding"/>
    <property type="evidence" value="ECO:0007669"/>
    <property type="project" value="InterPro"/>
</dbReference>
<dbReference type="NCBIfam" id="TIGR01494">
    <property type="entry name" value="ATPase_P-type"/>
    <property type="match status" value="1"/>
</dbReference>
<keyword evidence="3 6" id="KW-0812">Transmembrane</keyword>
<dbReference type="InterPro" id="IPR023299">
    <property type="entry name" value="ATPase_P-typ_cyto_dom_N"/>
</dbReference>
<proteinExistence type="inferred from homology"/>
<dbReference type="InterPro" id="IPR036412">
    <property type="entry name" value="HAD-like_sf"/>
</dbReference>
<comment type="subcellular location">
    <subcellularLocation>
        <location evidence="1">Membrane</location>
    </subcellularLocation>
</comment>
<sequence>MGRMTRGEFTVTDFSVLDDTSIETLLYWVSSIESKSSHPTAAALVEYGMSHSINPIPENVENFQNFPGEGVFGTIDGKDIYVGNTSIGARAGTEKVDCHMQFQSHEISTPKQYYRPTLVGVFSLADSCRSGVLEAIEELNLLGVRSVMLTGDSTQAAMYVQSQLNHTLDIVHAELLPAEKAVIIENFKKDGLTAMIGDGMNDAPALASADIGISMGISGSVVANETGNAILMSNDIRKIPEAIRLARKTTRKLVENVIISIGFKIAILALPIAGHPIVWLATNPNMKENLRVLKYGTFWEDMTTTLLDKKSNVNENQAILTPEKCGKDCCKKDTYCAETASKNESSGLKKLSPLKGSHDGNMVFVEVHIVKPFDGCCLNKDKMSEDSSCRTKNSSGCCLEQSKTENCGTGSVVTQEASIATLESDGYEEISELDGTSGISKCCKNSC</sequence>
<dbReference type="Pfam" id="PF00702">
    <property type="entry name" value="Hydrolase"/>
    <property type="match status" value="1"/>
</dbReference>
<reference evidence="7 8" key="1">
    <citation type="submission" date="2024-01" db="EMBL/GenBank/DDBJ databases">
        <title>The genomes of 5 underutilized Papilionoideae crops provide insights into root nodulation and disease resistanc.</title>
        <authorList>
            <person name="Jiang F."/>
        </authorList>
    </citation>
    <scope>NUCLEOTIDE SEQUENCE [LARGE SCALE GENOMIC DNA]</scope>
    <source>
        <strain evidence="7">DUOXIRENSHENG_FW03</strain>
        <tissue evidence="7">Leaves</tissue>
    </source>
</reference>
<evidence type="ECO:0000256" key="3">
    <source>
        <dbReference type="ARBA" id="ARBA00022692"/>
    </source>
</evidence>
<organism evidence="7 8">
    <name type="scientific">Psophocarpus tetragonolobus</name>
    <name type="common">Winged bean</name>
    <name type="synonym">Dolichos tetragonolobus</name>
    <dbReference type="NCBI Taxonomy" id="3891"/>
    <lineage>
        <taxon>Eukaryota</taxon>
        <taxon>Viridiplantae</taxon>
        <taxon>Streptophyta</taxon>
        <taxon>Embryophyta</taxon>
        <taxon>Tracheophyta</taxon>
        <taxon>Spermatophyta</taxon>
        <taxon>Magnoliopsida</taxon>
        <taxon>eudicotyledons</taxon>
        <taxon>Gunneridae</taxon>
        <taxon>Pentapetalae</taxon>
        <taxon>rosids</taxon>
        <taxon>fabids</taxon>
        <taxon>Fabales</taxon>
        <taxon>Fabaceae</taxon>
        <taxon>Papilionoideae</taxon>
        <taxon>50 kb inversion clade</taxon>
        <taxon>NPAAA clade</taxon>
        <taxon>indigoferoid/millettioid clade</taxon>
        <taxon>Phaseoleae</taxon>
        <taxon>Psophocarpus</taxon>
    </lineage>
</organism>
<evidence type="ECO:0000256" key="1">
    <source>
        <dbReference type="ARBA" id="ARBA00004370"/>
    </source>
</evidence>